<dbReference type="Pfam" id="PF13439">
    <property type="entry name" value="Glyco_transf_4"/>
    <property type="match status" value="1"/>
</dbReference>
<feature type="domain" description="Glycosyl transferase family 1" evidence="2">
    <location>
        <begin position="229"/>
        <end position="391"/>
    </location>
</feature>
<protein>
    <submittedName>
        <fullName evidence="4">Glycosyltransferase family 1 protein</fullName>
    </submittedName>
</protein>
<dbReference type="KEGG" id="spha:D3Y57_15720"/>
<keyword evidence="5" id="KW-1185">Reference proteome</keyword>
<organism evidence="4 5">
    <name type="scientific">Sphingomonas paeninsulae</name>
    <dbReference type="NCBI Taxonomy" id="2319844"/>
    <lineage>
        <taxon>Bacteria</taxon>
        <taxon>Pseudomonadati</taxon>
        <taxon>Pseudomonadota</taxon>
        <taxon>Alphaproteobacteria</taxon>
        <taxon>Sphingomonadales</taxon>
        <taxon>Sphingomonadaceae</taxon>
        <taxon>Sphingomonas</taxon>
    </lineage>
</organism>
<gene>
    <name evidence="4" type="ORF">D3Y57_15720</name>
</gene>
<evidence type="ECO:0000259" key="2">
    <source>
        <dbReference type="Pfam" id="PF00534"/>
    </source>
</evidence>
<sequence length="852" mass="94909">MRIIIDMQACQSPFSAMRGVGRYTDNLVRALLAIADRHEIYLAFNGALVDSVERLRQDFSGLVPPERMVVFSHYLQTQFAAGREITRPREEIVRVAEIAWQTFLNAVQPDIIFSPNLQEGFSDPAITSVRGVKSSALYVTTLHDLIPYHFEDELLSDSNVRDWYEEKIRYVVNSDVIVTVSHATRNDMVEILSIPEDKIHVIHSGFDATLFRSEIAADEQSRVRLKYGLGESFIFYFGGGDPCKNIARLLKAYSLLDETTRQGVPLVLGGKSFEHDRYGDMHNILQKNLAELGLDAGNVITPGFIADADLPALLAASSCFIVPSTFEGFGLPALEAMACGAPVIGSNQSGVAEVIANPNALFDPYDPHSISQKIHQVLEDGDFRSELRQAGLMRAADFSWASAAKEFLAICEKAFGERRVGPEGYSGEPLRKATNAMRPFTSALDGTELSALARTLDESFPPPGRTTLYLDVSSVVLQDDRSGIQRVTRAIATEMLDNPPSGILVELIYASPDHDNFYRANEYKRSGLGLEAAGADDYVAFQPGDFLVFLDLAPRMAINHHRYIRYLRDMGVSVYFFVHDLIPLQRPEWFSAGGVEEFREWMDTVVTADGALCSSEAVANDVRDYVLPRLSPGHRPYRIGYSHLGTDIARSAPSMGLPVDAQSVLAELKARPTFLMLGTLEPRKAHRQALAAFQMLWREGIGVNLVIVGRWGWKMGNFDQELRDHREMSRRLFWLNGISDAYLELIFAECNCLLAASEAEGFGLPLVEAAQRGLLIIARDIPVFREVTQGHAEFFPDTQEPAAIADTVRDWTLRTLSGSVEAPRGIETRRWRQTVDGLKEMIFGGKWLYNLP</sequence>
<dbReference type="GO" id="GO:0016757">
    <property type="term" value="F:glycosyltransferase activity"/>
    <property type="evidence" value="ECO:0007669"/>
    <property type="project" value="InterPro"/>
</dbReference>
<feature type="domain" description="Glycosyl transferase family 1" evidence="2">
    <location>
        <begin position="669"/>
        <end position="811"/>
    </location>
</feature>
<dbReference type="Pfam" id="PF00534">
    <property type="entry name" value="Glycos_transf_1"/>
    <property type="match status" value="2"/>
</dbReference>
<dbReference type="SUPFAM" id="SSF53756">
    <property type="entry name" value="UDP-Glycosyltransferase/glycogen phosphorylase"/>
    <property type="match status" value="2"/>
</dbReference>
<dbReference type="Proteomes" id="UP000276254">
    <property type="component" value="Chromosome"/>
</dbReference>
<keyword evidence="1 4" id="KW-0808">Transferase</keyword>
<dbReference type="AlphaFoldDB" id="A0A494TCE1"/>
<accession>A0A494TCE1</accession>
<evidence type="ECO:0000259" key="3">
    <source>
        <dbReference type="Pfam" id="PF13439"/>
    </source>
</evidence>
<feature type="domain" description="Glycosyltransferase subfamily 4-like N-terminal" evidence="3">
    <location>
        <begin position="18"/>
        <end position="208"/>
    </location>
</feature>
<proteinExistence type="predicted"/>
<evidence type="ECO:0000313" key="4">
    <source>
        <dbReference type="EMBL" id="AYJ87117.1"/>
    </source>
</evidence>
<name>A0A494TCE1_SPHPE</name>
<dbReference type="InterPro" id="IPR001296">
    <property type="entry name" value="Glyco_trans_1"/>
</dbReference>
<dbReference type="CDD" id="cd03809">
    <property type="entry name" value="GT4_MtfB-like"/>
    <property type="match status" value="2"/>
</dbReference>
<reference evidence="4 5" key="1">
    <citation type="submission" date="2018-09" db="EMBL/GenBank/DDBJ databases">
        <title>Sphingomonas peninsula sp. nov., isolated from fildes peninsula, Antarctic soil.</title>
        <authorList>
            <person name="Yingchao G."/>
        </authorList>
    </citation>
    <scope>NUCLEOTIDE SEQUENCE [LARGE SCALE GENOMIC DNA]</scope>
    <source>
        <strain evidence="4 5">YZ-8</strain>
    </source>
</reference>
<dbReference type="PANTHER" id="PTHR46401">
    <property type="entry name" value="GLYCOSYLTRANSFERASE WBBK-RELATED"/>
    <property type="match status" value="1"/>
</dbReference>
<dbReference type="GO" id="GO:0009103">
    <property type="term" value="P:lipopolysaccharide biosynthetic process"/>
    <property type="evidence" value="ECO:0007669"/>
    <property type="project" value="TreeGrafter"/>
</dbReference>
<dbReference type="Gene3D" id="3.40.50.2000">
    <property type="entry name" value="Glycogen Phosphorylase B"/>
    <property type="match status" value="3"/>
</dbReference>
<dbReference type="RefSeq" id="WP_121154092.1">
    <property type="nucleotide sequence ID" value="NZ_CP032829.1"/>
</dbReference>
<dbReference type="OrthoDB" id="9801609at2"/>
<evidence type="ECO:0000313" key="5">
    <source>
        <dbReference type="Proteomes" id="UP000276254"/>
    </source>
</evidence>
<dbReference type="PANTHER" id="PTHR46401:SF2">
    <property type="entry name" value="GLYCOSYLTRANSFERASE WBBK-RELATED"/>
    <property type="match status" value="1"/>
</dbReference>
<evidence type="ECO:0000256" key="1">
    <source>
        <dbReference type="ARBA" id="ARBA00022679"/>
    </source>
</evidence>
<dbReference type="EMBL" id="CP032829">
    <property type="protein sequence ID" value="AYJ87117.1"/>
    <property type="molecule type" value="Genomic_DNA"/>
</dbReference>
<dbReference type="InterPro" id="IPR028098">
    <property type="entry name" value="Glyco_trans_4-like_N"/>
</dbReference>